<feature type="region of interest" description="Disordered" evidence="1">
    <location>
        <begin position="86"/>
        <end position="108"/>
    </location>
</feature>
<evidence type="ECO:0000313" key="4">
    <source>
        <dbReference type="Proteomes" id="UP000035740"/>
    </source>
</evidence>
<organism evidence="3 4">
    <name type="scientific">Beta vulgaris subsp. vulgaris</name>
    <name type="common">Beet</name>
    <dbReference type="NCBI Taxonomy" id="3555"/>
    <lineage>
        <taxon>Eukaryota</taxon>
        <taxon>Viridiplantae</taxon>
        <taxon>Streptophyta</taxon>
        <taxon>Embryophyta</taxon>
        <taxon>Tracheophyta</taxon>
        <taxon>Spermatophyta</taxon>
        <taxon>Magnoliopsida</taxon>
        <taxon>eudicotyledons</taxon>
        <taxon>Gunneridae</taxon>
        <taxon>Pentapetalae</taxon>
        <taxon>Caryophyllales</taxon>
        <taxon>Chenopodiaceae</taxon>
        <taxon>Betoideae</taxon>
        <taxon>Beta</taxon>
    </lineage>
</organism>
<sequence>SPAVHGIRWKILMLMAFTGVNEPLGNAILKDKPQERMLGWHKNQGHLGELGPPSYGNEVPVSHIPRLASGRPISRDLLAASRHPLSATQCHHQGPPLENYSDPRDAGDARYSLNGRDVDGTRIIVEFAKGGPRGPGYSRDWWQRTTTRIKEMLQLWN</sequence>
<accession>A0A0J8B4S0</accession>
<dbReference type="GO" id="GO:0003676">
    <property type="term" value="F:nucleic acid binding"/>
    <property type="evidence" value="ECO:0007669"/>
    <property type="project" value="InterPro"/>
</dbReference>
<feature type="non-terminal residue" evidence="3">
    <location>
        <position position="1"/>
    </location>
</feature>
<dbReference type="EMBL" id="KQ090789">
    <property type="protein sequence ID" value="KMS94837.1"/>
    <property type="molecule type" value="Genomic_DNA"/>
</dbReference>
<dbReference type="Proteomes" id="UP000035740">
    <property type="component" value="Unassembled WGS sequence"/>
</dbReference>
<keyword evidence="2" id="KW-0732">Signal</keyword>
<name>A0A0J8B4S0_BETVV</name>
<feature type="chain" id="PRO_5005294124" evidence="2">
    <location>
        <begin position="28"/>
        <end position="157"/>
    </location>
</feature>
<gene>
    <name evidence="3" type="ORF">BVRB_014850</name>
</gene>
<reference evidence="3 4" key="1">
    <citation type="journal article" date="2014" name="Nature">
        <title>The genome of the recently domesticated crop plant sugar beet (Beta vulgaris).</title>
        <authorList>
            <person name="Dohm J.C."/>
            <person name="Minoche A.E."/>
            <person name="Holtgrawe D."/>
            <person name="Capella-Gutierrez S."/>
            <person name="Zakrzewski F."/>
            <person name="Tafer H."/>
            <person name="Rupp O."/>
            <person name="Sorensen T.R."/>
            <person name="Stracke R."/>
            <person name="Reinhardt R."/>
            <person name="Goesmann A."/>
            <person name="Kraft T."/>
            <person name="Schulz B."/>
            <person name="Stadler P.F."/>
            <person name="Schmidt T."/>
            <person name="Gabaldon T."/>
            <person name="Lehrach H."/>
            <person name="Weisshaar B."/>
            <person name="Himmelbauer H."/>
        </authorList>
    </citation>
    <scope>NUCLEOTIDE SEQUENCE [LARGE SCALE GENOMIC DNA]</scope>
    <source>
        <tissue evidence="3">Taproot</tissue>
    </source>
</reference>
<dbReference type="InterPro" id="IPR035979">
    <property type="entry name" value="RBD_domain_sf"/>
</dbReference>
<dbReference type="AlphaFoldDB" id="A0A0J8B4S0"/>
<evidence type="ECO:0000313" key="3">
    <source>
        <dbReference type="EMBL" id="KMS94837.1"/>
    </source>
</evidence>
<evidence type="ECO:0000256" key="1">
    <source>
        <dbReference type="SAM" id="MobiDB-lite"/>
    </source>
</evidence>
<dbReference type="SUPFAM" id="SSF54928">
    <property type="entry name" value="RNA-binding domain, RBD"/>
    <property type="match status" value="1"/>
</dbReference>
<dbReference type="Gramene" id="KMS94837">
    <property type="protein sequence ID" value="KMS94837"/>
    <property type="gene ID" value="BVRB_014850"/>
</dbReference>
<feature type="signal peptide" evidence="2">
    <location>
        <begin position="1"/>
        <end position="27"/>
    </location>
</feature>
<dbReference type="OrthoDB" id="1099063at2759"/>
<proteinExistence type="predicted"/>
<keyword evidence="4" id="KW-1185">Reference proteome</keyword>
<protein>
    <submittedName>
        <fullName evidence="3">Uncharacterized protein</fullName>
    </submittedName>
</protein>
<evidence type="ECO:0000256" key="2">
    <source>
        <dbReference type="SAM" id="SignalP"/>
    </source>
</evidence>